<evidence type="ECO:0000256" key="4">
    <source>
        <dbReference type="ARBA" id="ARBA00022729"/>
    </source>
</evidence>
<proteinExistence type="predicted"/>
<dbReference type="SUPFAM" id="SSF50494">
    <property type="entry name" value="Trypsin-like serine proteases"/>
    <property type="match status" value="1"/>
</dbReference>
<dbReference type="InterPro" id="IPR030396">
    <property type="entry name" value="Peptidase_S6_dom"/>
</dbReference>
<dbReference type="InterPro" id="IPR012332">
    <property type="entry name" value="Autotransporter_pectin_lyase_C"/>
</dbReference>
<evidence type="ECO:0000256" key="1">
    <source>
        <dbReference type="ARBA" id="ARBA00004196"/>
    </source>
</evidence>
<evidence type="ECO:0000313" key="7">
    <source>
        <dbReference type="Proteomes" id="UP000254741"/>
    </source>
</evidence>
<feature type="domain" description="Peptidase S6" evidence="5">
    <location>
        <begin position="1"/>
        <end position="67"/>
    </location>
</feature>
<dbReference type="AlphaFoldDB" id="A0A379TC14"/>
<comment type="subcellular location">
    <subcellularLocation>
        <location evidence="1">Cell envelope</location>
    </subcellularLocation>
    <subcellularLocation>
        <location evidence="2">Secreted</location>
    </subcellularLocation>
</comment>
<organism evidence="6 7">
    <name type="scientific">Salmonella enterica subsp. arizonae</name>
    <dbReference type="NCBI Taxonomy" id="59203"/>
    <lineage>
        <taxon>Bacteria</taxon>
        <taxon>Pseudomonadati</taxon>
        <taxon>Pseudomonadota</taxon>
        <taxon>Gammaproteobacteria</taxon>
        <taxon>Enterobacterales</taxon>
        <taxon>Enterobacteriaceae</taxon>
        <taxon>Salmonella</taxon>
    </lineage>
</organism>
<evidence type="ECO:0000313" key="6">
    <source>
        <dbReference type="EMBL" id="SUG48148.1"/>
    </source>
</evidence>
<dbReference type="InterPro" id="IPR009003">
    <property type="entry name" value="Peptidase_S1_PA"/>
</dbReference>
<dbReference type="Gene3D" id="2.160.20.20">
    <property type="match status" value="1"/>
</dbReference>
<dbReference type="GO" id="GO:0030313">
    <property type="term" value="C:cell envelope"/>
    <property type="evidence" value="ECO:0007669"/>
    <property type="project" value="UniProtKB-SubCell"/>
</dbReference>
<evidence type="ECO:0000256" key="3">
    <source>
        <dbReference type="ARBA" id="ARBA00022525"/>
    </source>
</evidence>
<reference evidence="6 7" key="1">
    <citation type="submission" date="2018-06" db="EMBL/GenBank/DDBJ databases">
        <authorList>
            <consortium name="Pathogen Informatics"/>
            <person name="Doyle S."/>
        </authorList>
    </citation>
    <scope>NUCLEOTIDE SEQUENCE [LARGE SCALE GENOMIC DNA]</scope>
    <source>
        <strain evidence="6 7">NCTC8297</strain>
    </source>
</reference>
<dbReference type="EMBL" id="UGXG01000002">
    <property type="protein sequence ID" value="SUG48148.1"/>
    <property type="molecule type" value="Genomic_DNA"/>
</dbReference>
<dbReference type="Pfam" id="PF02395">
    <property type="entry name" value="Peptidase_S6"/>
    <property type="match status" value="1"/>
</dbReference>
<protein>
    <submittedName>
        <fullName evidence="6">Hemoglobin protease</fullName>
        <ecNumber evidence="6">3.4.21.-</ecNumber>
    </submittedName>
</protein>
<dbReference type="GO" id="GO:0005576">
    <property type="term" value="C:extracellular region"/>
    <property type="evidence" value="ECO:0007669"/>
    <property type="project" value="UniProtKB-SubCell"/>
</dbReference>
<keyword evidence="6" id="KW-0645">Protease</keyword>
<evidence type="ECO:0000256" key="2">
    <source>
        <dbReference type="ARBA" id="ARBA00004613"/>
    </source>
</evidence>
<keyword evidence="6" id="KW-0378">Hydrolase</keyword>
<evidence type="ECO:0000259" key="5">
    <source>
        <dbReference type="PROSITE" id="PS51691"/>
    </source>
</evidence>
<gene>
    <name evidence="6" type="primary">sepA_2</name>
    <name evidence="6" type="ORF">NCTC8297_03441</name>
</gene>
<name>A0A379TC14_SALER</name>
<dbReference type="Proteomes" id="UP000254741">
    <property type="component" value="Unassembled WGS sequence"/>
</dbReference>
<dbReference type="PROSITE" id="PS51691">
    <property type="entry name" value="PEPTIDASE_S6"/>
    <property type="match status" value="1"/>
</dbReference>
<dbReference type="GO" id="GO:0004175">
    <property type="term" value="F:endopeptidase activity"/>
    <property type="evidence" value="ECO:0007669"/>
    <property type="project" value="InterPro"/>
</dbReference>
<dbReference type="GO" id="GO:0006508">
    <property type="term" value="P:proteolysis"/>
    <property type="evidence" value="ECO:0007669"/>
    <property type="project" value="UniProtKB-KW"/>
</dbReference>
<dbReference type="EC" id="3.4.21.-" evidence="6"/>
<dbReference type="Gene3D" id="2.40.10.120">
    <property type="match status" value="1"/>
</dbReference>
<keyword evidence="4" id="KW-0732">Signal</keyword>
<sequence length="186" mass="19711">MISTNTNKELYSLAQGPMGTHPRVGDSGSPLFAYDSVLQKWVIVGVDSSGGGGGTNWAVVDANFVNQAIQDDTDAPATFMADQGPLRWAFNSTDGTGTLIQQETVYQMHGQKGTDLNEGKNLVFNGADGQIALEDAVNQGAGALAFNGNYTVFTTNGSTWRGRRPGHYPRCGGELAGERCSGRQFA</sequence>
<accession>A0A379TC14</accession>
<keyword evidence="3" id="KW-0964">Secreted</keyword>